<gene>
    <name evidence="4" type="ORF">EM848_09265</name>
    <name evidence="3" type="ORF">EMO90_07555</name>
</gene>
<dbReference type="AlphaFoldDB" id="A0A5J5DZG2"/>
<feature type="compositionally biased region" description="Basic and acidic residues" evidence="1">
    <location>
        <begin position="37"/>
        <end position="56"/>
    </location>
</feature>
<dbReference type="RefSeq" id="WP_150354646.1">
    <property type="nucleotide sequence ID" value="NZ_RZNZ01000009.1"/>
</dbReference>
<accession>A0A5J5DZG2</accession>
<evidence type="ECO:0000313" key="4">
    <source>
        <dbReference type="EMBL" id="KAA8822205.1"/>
    </source>
</evidence>
<evidence type="ECO:0000313" key="5">
    <source>
        <dbReference type="Proteomes" id="UP000345527"/>
    </source>
</evidence>
<dbReference type="EMBL" id="RZNZ01000009">
    <property type="protein sequence ID" value="KAA8820050.1"/>
    <property type="molecule type" value="Genomic_DNA"/>
</dbReference>
<keyword evidence="2" id="KW-0472">Membrane</keyword>
<protein>
    <recommendedName>
        <fullName evidence="7">Membrane associated protein</fullName>
    </recommendedName>
</protein>
<evidence type="ECO:0000256" key="1">
    <source>
        <dbReference type="SAM" id="MobiDB-lite"/>
    </source>
</evidence>
<dbReference type="Proteomes" id="UP000345527">
    <property type="component" value="Unassembled WGS sequence"/>
</dbReference>
<dbReference type="Proteomes" id="UP000374630">
    <property type="component" value="Unassembled WGS sequence"/>
</dbReference>
<evidence type="ECO:0000313" key="6">
    <source>
        <dbReference type="Proteomes" id="UP000374630"/>
    </source>
</evidence>
<sequence>MTDHKDNNAANGDSRAQGGDGANTPDDAAWQDFVAAHSDDLSSVERSRTARKFEKEAKRKEKEALLSVDDLTPDAFASGASRSGARTGARSGPRDFTGSSWLDVDDVMDQGSDFVPPNPSIGHVRASKLVLWTMVVVGVAALVGCVLIPTLSTLLGAVGGALTILGAAGLLVMHKGHTQTRADEFDDGARV</sequence>
<proteinExistence type="predicted"/>
<comment type="caution">
    <text evidence="4">The sequence shown here is derived from an EMBL/GenBank/DDBJ whole genome shotgun (WGS) entry which is preliminary data.</text>
</comment>
<organism evidence="4 5">
    <name type="scientific">Bifidobacterium vespertilionis</name>
    <dbReference type="NCBI Taxonomy" id="2562524"/>
    <lineage>
        <taxon>Bacteria</taxon>
        <taxon>Bacillati</taxon>
        <taxon>Actinomycetota</taxon>
        <taxon>Actinomycetes</taxon>
        <taxon>Bifidobacteriales</taxon>
        <taxon>Bifidobacteriaceae</taxon>
        <taxon>Bifidobacterium</taxon>
    </lineage>
</organism>
<evidence type="ECO:0008006" key="7">
    <source>
        <dbReference type="Google" id="ProtNLM"/>
    </source>
</evidence>
<feature type="transmembrane region" description="Helical" evidence="2">
    <location>
        <begin position="129"/>
        <end position="149"/>
    </location>
</feature>
<feature type="compositionally biased region" description="Low complexity" evidence="1">
    <location>
        <begin position="77"/>
        <end position="91"/>
    </location>
</feature>
<name>A0A5J5DZG2_9BIFI</name>
<feature type="region of interest" description="Disordered" evidence="1">
    <location>
        <begin position="77"/>
        <end position="97"/>
    </location>
</feature>
<dbReference type="OrthoDB" id="3232424at2"/>
<keyword evidence="2" id="KW-0812">Transmembrane</keyword>
<reference evidence="5 6" key="1">
    <citation type="journal article" date="2019" name="Syst. Appl. Microbiol.">
        <title>Characterization of Bifidobacterium species in feaces of the Egyptian fruit bat: Description of B. vespertilionis sp. nov. and B. rousetti sp. nov.</title>
        <authorList>
            <person name="Modesto M."/>
            <person name="Satti M."/>
            <person name="Watanabe K."/>
            <person name="Puglisi E."/>
            <person name="Morelli L."/>
            <person name="Huang C.-H."/>
            <person name="Liou J.-S."/>
            <person name="Miyashita M."/>
            <person name="Tamura T."/>
            <person name="Saito S."/>
            <person name="Mori K."/>
            <person name="Huang L."/>
            <person name="Sciavilla P."/>
            <person name="Sandri C."/>
            <person name="Spiezio C."/>
            <person name="Vitali F."/>
            <person name="Cavalieri D."/>
            <person name="Perpetuini G."/>
            <person name="Tofalo R."/>
            <person name="Bonetti A."/>
            <person name="Arita M."/>
            <person name="Mattarelli P."/>
        </authorList>
    </citation>
    <scope>NUCLEOTIDE SEQUENCE [LARGE SCALE GENOMIC DNA]</scope>
    <source>
        <strain evidence="3 6">RST16</strain>
        <strain evidence="4 5">RST8</strain>
    </source>
</reference>
<feature type="region of interest" description="Disordered" evidence="1">
    <location>
        <begin position="1"/>
        <end position="56"/>
    </location>
</feature>
<keyword evidence="2" id="KW-1133">Transmembrane helix</keyword>
<evidence type="ECO:0000313" key="3">
    <source>
        <dbReference type="EMBL" id="KAA8820050.1"/>
    </source>
</evidence>
<keyword evidence="6" id="KW-1185">Reference proteome</keyword>
<dbReference type="EMBL" id="RZOA01000020">
    <property type="protein sequence ID" value="KAA8822205.1"/>
    <property type="molecule type" value="Genomic_DNA"/>
</dbReference>
<evidence type="ECO:0000256" key="2">
    <source>
        <dbReference type="SAM" id="Phobius"/>
    </source>
</evidence>
<feature type="transmembrane region" description="Helical" evidence="2">
    <location>
        <begin position="155"/>
        <end position="173"/>
    </location>
</feature>